<feature type="compositionally biased region" description="Acidic residues" evidence="1">
    <location>
        <begin position="1"/>
        <end position="16"/>
    </location>
</feature>
<dbReference type="AlphaFoldDB" id="A0A5M3W103"/>
<gene>
    <name evidence="2" type="ORF">Acor_44800</name>
</gene>
<comment type="caution">
    <text evidence="2">The sequence shown here is derived from an EMBL/GenBank/DDBJ whole genome shotgun (WGS) entry which is preliminary data.</text>
</comment>
<evidence type="ECO:0000313" key="3">
    <source>
        <dbReference type="Proteomes" id="UP000334990"/>
    </source>
</evidence>
<proteinExistence type="predicted"/>
<name>A0A5M3W103_9ACTN</name>
<feature type="region of interest" description="Disordered" evidence="1">
    <location>
        <begin position="1"/>
        <end position="57"/>
    </location>
</feature>
<accession>A0A5M3W103</accession>
<dbReference type="RefSeq" id="WP_155338642.1">
    <property type="nucleotide sequence ID" value="NZ_BAAABN010000060.1"/>
</dbReference>
<evidence type="ECO:0000313" key="2">
    <source>
        <dbReference type="EMBL" id="GES02414.1"/>
    </source>
</evidence>
<protein>
    <submittedName>
        <fullName evidence="2">Uncharacterized protein</fullName>
    </submittedName>
</protein>
<sequence length="57" mass="6058">MPSPDPDDYPDLDDIDAWAGSPRGCHHPKETVSEADSIPPDEPPGVSIPVEPEPEPG</sequence>
<reference evidence="2 3" key="1">
    <citation type="submission" date="2019-10" db="EMBL/GenBank/DDBJ databases">
        <title>Whole genome shotgun sequence of Acrocarpospora corrugata NBRC 13972.</title>
        <authorList>
            <person name="Ichikawa N."/>
            <person name="Kimura A."/>
            <person name="Kitahashi Y."/>
            <person name="Komaki H."/>
            <person name="Oguchi A."/>
        </authorList>
    </citation>
    <scope>NUCLEOTIDE SEQUENCE [LARGE SCALE GENOMIC DNA]</scope>
    <source>
        <strain evidence="2 3">NBRC 13972</strain>
    </source>
</reference>
<dbReference type="EMBL" id="BLAD01000058">
    <property type="protein sequence ID" value="GES02414.1"/>
    <property type="molecule type" value="Genomic_DNA"/>
</dbReference>
<dbReference type="OrthoDB" id="9896920at2"/>
<keyword evidence="3" id="KW-1185">Reference proteome</keyword>
<organism evidence="2 3">
    <name type="scientific">Acrocarpospora corrugata</name>
    <dbReference type="NCBI Taxonomy" id="35763"/>
    <lineage>
        <taxon>Bacteria</taxon>
        <taxon>Bacillati</taxon>
        <taxon>Actinomycetota</taxon>
        <taxon>Actinomycetes</taxon>
        <taxon>Streptosporangiales</taxon>
        <taxon>Streptosporangiaceae</taxon>
        <taxon>Acrocarpospora</taxon>
    </lineage>
</organism>
<dbReference type="Proteomes" id="UP000334990">
    <property type="component" value="Unassembled WGS sequence"/>
</dbReference>
<evidence type="ECO:0000256" key="1">
    <source>
        <dbReference type="SAM" id="MobiDB-lite"/>
    </source>
</evidence>